<comment type="similarity">
    <text evidence="2 8">Belongs to the ammonia transporter channel (TC 1.A.11.2) family.</text>
</comment>
<dbReference type="InterPro" id="IPR001905">
    <property type="entry name" value="Ammonium_transpt"/>
</dbReference>
<dbReference type="InterPro" id="IPR024041">
    <property type="entry name" value="NH4_transpt_AmtB-like_dom"/>
</dbReference>
<evidence type="ECO:0000313" key="11">
    <source>
        <dbReference type="Proteomes" id="UP000658720"/>
    </source>
</evidence>
<feature type="transmembrane region" description="Helical" evidence="8">
    <location>
        <begin position="203"/>
        <end position="220"/>
    </location>
</feature>
<feature type="transmembrane region" description="Helical" evidence="8">
    <location>
        <begin position="47"/>
        <end position="66"/>
    </location>
</feature>
<evidence type="ECO:0000256" key="6">
    <source>
        <dbReference type="ARBA" id="ARBA00023136"/>
    </source>
</evidence>
<organism evidence="10 11">
    <name type="scientific">Synechocystis salina LEGE 00031</name>
    <dbReference type="NCBI Taxonomy" id="1828736"/>
    <lineage>
        <taxon>Bacteria</taxon>
        <taxon>Bacillati</taxon>
        <taxon>Cyanobacteriota</taxon>
        <taxon>Cyanophyceae</taxon>
        <taxon>Synechococcales</taxon>
        <taxon>Merismopediaceae</taxon>
        <taxon>Synechocystis</taxon>
    </lineage>
</organism>
<feature type="transmembrane region" description="Helical" evidence="8">
    <location>
        <begin position="116"/>
        <end position="137"/>
    </location>
</feature>
<keyword evidence="3 8" id="KW-0813">Transport</keyword>
<evidence type="ECO:0000256" key="5">
    <source>
        <dbReference type="ARBA" id="ARBA00022989"/>
    </source>
</evidence>
<protein>
    <recommendedName>
        <fullName evidence="8">Ammonium transporter</fullName>
    </recommendedName>
</protein>
<feature type="domain" description="HAMP" evidence="9">
    <location>
        <begin position="488"/>
        <end position="513"/>
    </location>
</feature>
<dbReference type="PROSITE" id="PS50885">
    <property type="entry name" value="HAMP"/>
    <property type="match status" value="1"/>
</dbReference>
<evidence type="ECO:0000256" key="1">
    <source>
        <dbReference type="ARBA" id="ARBA00004141"/>
    </source>
</evidence>
<evidence type="ECO:0000256" key="7">
    <source>
        <dbReference type="ARBA" id="ARBA00023177"/>
    </source>
</evidence>
<feature type="transmembrane region" description="Helical" evidence="8">
    <location>
        <begin position="319"/>
        <end position="342"/>
    </location>
</feature>
<evidence type="ECO:0000256" key="8">
    <source>
        <dbReference type="RuleBase" id="RU362002"/>
    </source>
</evidence>
<sequence length="538" mass="57444">MTSIDTLWVLLCAGLVFFMQAGFMCLESGLTRSKNSINVAIKNFADFGISVALFWAFGFSIMFGLSQGGWWGEGYNFVSVGEKPSLAVFFLFQAMFCGTATTIISGAAAERLKFSAYLLVAGLASGLIYPLFGGWAWNGLATAAGIETMGGWLENLGFRDFAGSTVVHSVGAWVGLATILVVGPRQGRFPKTGKAAKIQGSNMPFSVLGTLILWFGWLGFNGGSTLALTPAVPGIIVNTVLAGVGGMLMAGLISLLQDKMIQVEPLMNGSLAGLVAITAGANVVITPIAIVIGATGAAIAHLVGRQMLHWGVDDAVDAVAVHGGAGVWGTLCVGLFGQLALVDTGLNRWQQCGVQILGVGICAFLAFGSAWVVLTFLNRVFSLRISPEDEEIGLNVSEHQATTETYELFQVMDRQAKTHDLSLRVPVNPFTEVGHIAGRYNQVMDAFEVRHHRSVEDLAQIYYVTAAIAAAIENNSFKADQLGLEEVTNRADELGALARTIQQMAEMLQQRDQELIAVKQQLVLQQQKQQNGNIGTTD</sequence>
<dbReference type="CDD" id="cd06225">
    <property type="entry name" value="HAMP"/>
    <property type="match status" value="1"/>
</dbReference>
<evidence type="ECO:0000256" key="4">
    <source>
        <dbReference type="ARBA" id="ARBA00022692"/>
    </source>
</evidence>
<dbReference type="Pfam" id="PF00909">
    <property type="entry name" value="Ammonium_transp"/>
    <property type="match status" value="1"/>
</dbReference>
<accession>A0ABR9VPB2</accession>
<feature type="transmembrane region" description="Helical" evidence="8">
    <location>
        <begin position="6"/>
        <end position="26"/>
    </location>
</feature>
<gene>
    <name evidence="10" type="ORF">IQ217_04840</name>
</gene>
<comment type="subcellular location">
    <subcellularLocation>
        <location evidence="8">Cell membrane</location>
        <topology evidence="8">Multi-pass membrane protein</topology>
    </subcellularLocation>
    <subcellularLocation>
        <location evidence="1">Membrane</location>
        <topology evidence="1">Multi-pass membrane protein</topology>
    </subcellularLocation>
</comment>
<dbReference type="PROSITE" id="PS01219">
    <property type="entry name" value="AMMONIUM_TRANSP"/>
    <property type="match status" value="1"/>
</dbReference>
<dbReference type="SUPFAM" id="SSF111352">
    <property type="entry name" value="Ammonium transporter"/>
    <property type="match status" value="1"/>
</dbReference>
<dbReference type="NCBIfam" id="TIGR00836">
    <property type="entry name" value="amt"/>
    <property type="match status" value="1"/>
</dbReference>
<keyword evidence="4 8" id="KW-0812">Transmembrane</keyword>
<dbReference type="PANTHER" id="PTHR11730:SF6">
    <property type="entry name" value="AMMONIUM TRANSPORTER"/>
    <property type="match status" value="1"/>
</dbReference>
<feature type="transmembrane region" description="Helical" evidence="8">
    <location>
        <begin position="161"/>
        <end position="182"/>
    </location>
</feature>
<keyword evidence="7 8" id="KW-0924">Ammonia transport</keyword>
<evidence type="ECO:0000313" key="10">
    <source>
        <dbReference type="EMBL" id="MBE9253199.1"/>
    </source>
</evidence>
<reference evidence="10 11" key="1">
    <citation type="submission" date="2020-10" db="EMBL/GenBank/DDBJ databases">
        <authorList>
            <person name="Castelo-Branco R."/>
            <person name="Eusebio N."/>
            <person name="Adriana R."/>
            <person name="Vieira A."/>
            <person name="Brugerolle De Fraissinette N."/>
            <person name="Rezende De Castro R."/>
            <person name="Schneider M.P."/>
            <person name="Vasconcelos V."/>
            <person name="Leao P.N."/>
        </authorList>
    </citation>
    <scope>NUCLEOTIDE SEQUENCE [LARGE SCALE GENOMIC DNA]</scope>
    <source>
        <strain evidence="10 11">LEGE 00031</strain>
    </source>
</reference>
<feature type="transmembrane region" description="Helical" evidence="8">
    <location>
        <begin position="354"/>
        <end position="377"/>
    </location>
</feature>
<feature type="transmembrane region" description="Helical" evidence="8">
    <location>
        <begin position="232"/>
        <end position="253"/>
    </location>
</feature>
<dbReference type="PANTHER" id="PTHR11730">
    <property type="entry name" value="AMMONIUM TRANSPORTER"/>
    <property type="match status" value="1"/>
</dbReference>
<dbReference type="RefSeq" id="WP_194019112.1">
    <property type="nucleotide sequence ID" value="NZ_JADEVV010000009.1"/>
</dbReference>
<feature type="transmembrane region" description="Helical" evidence="8">
    <location>
        <begin position="86"/>
        <end position="109"/>
    </location>
</feature>
<dbReference type="Gene3D" id="1.10.3430.10">
    <property type="entry name" value="Ammonium transporter AmtB like domains"/>
    <property type="match status" value="1"/>
</dbReference>
<proteinExistence type="inferred from homology"/>
<feature type="transmembrane region" description="Helical" evidence="8">
    <location>
        <begin position="274"/>
        <end position="299"/>
    </location>
</feature>
<name>A0ABR9VPB2_9SYNC</name>
<keyword evidence="6 8" id="KW-0472">Membrane</keyword>
<evidence type="ECO:0000256" key="3">
    <source>
        <dbReference type="ARBA" id="ARBA00022448"/>
    </source>
</evidence>
<dbReference type="Pfam" id="PF00672">
    <property type="entry name" value="HAMP"/>
    <property type="match status" value="1"/>
</dbReference>
<dbReference type="InterPro" id="IPR018047">
    <property type="entry name" value="Ammonium_transpt_CS"/>
</dbReference>
<keyword evidence="11" id="KW-1185">Reference proteome</keyword>
<dbReference type="EMBL" id="JADEVV010000009">
    <property type="protein sequence ID" value="MBE9253199.1"/>
    <property type="molecule type" value="Genomic_DNA"/>
</dbReference>
<dbReference type="Proteomes" id="UP000658720">
    <property type="component" value="Unassembled WGS sequence"/>
</dbReference>
<dbReference type="InterPro" id="IPR003660">
    <property type="entry name" value="HAMP_dom"/>
</dbReference>
<evidence type="ECO:0000259" key="9">
    <source>
        <dbReference type="PROSITE" id="PS50885"/>
    </source>
</evidence>
<dbReference type="InterPro" id="IPR029020">
    <property type="entry name" value="Ammonium/urea_transptr"/>
</dbReference>
<comment type="caution">
    <text evidence="10">The sequence shown here is derived from an EMBL/GenBank/DDBJ whole genome shotgun (WGS) entry which is preliminary data.</text>
</comment>
<evidence type="ECO:0000256" key="2">
    <source>
        <dbReference type="ARBA" id="ARBA00005887"/>
    </source>
</evidence>
<keyword evidence="5 8" id="KW-1133">Transmembrane helix</keyword>